<accession>A0A136J9P4</accession>
<keyword evidence="2" id="KW-0472">Membrane</keyword>
<feature type="region of interest" description="Disordered" evidence="1">
    <location>
        <begin position="76"/>
        <end position="156"/>
    </location>
</feature>
<name>A0A136J9P4_9PEZI</name>
<dbReference type="OrthoDB" id="5367275at2759"/>
<evidence type="ECO:0000256" key="2">
    <source>
        <dbReference type="SAM" id="Phobius"/>
    </source>
</evidence>
<dbReference type="AlphaFoldDB" id="A0A136J9P4"/>
<proteinExistence type="predicted"/>
<dbReference type="Proteomes" id="UP000070501">
    <property type="component" value="Unassembled WGS sequence"/>
</dbReference>
<evidence type="ECO:0000256" key="1">
    <source>
        <dbReference type="SAM" id="MobiDB-lite"/>
    </source>
</evidence>
<reference evidence="4" key="1">
    <citation type="submission" date="2016-02" db="EMBL/GenBank/DDBJ databases">
        <title>Draft genome sequence of Microdochium bolleyi, a fungal endophyte of beachgrass.</title>
        <authorList>
            <consortium name="DOE Joint Genome Institute"/>
            <person name="David A.S."/>
            <person name="May G."/>
            <person name="Haridas S."/>
            <person name="Lim J."/>
            <person name="Wang M."/>
            <person name="Labutti K."/>
            <person name="Lipzen A."/>
            <person name="Barry K."/>
            <person name="Grigoriev I.V."/>
        </authorList>
    </citation>
    <scope>NUCLEOTIDE SEQUENCE [LARGE SCALE GENOMIC DNA]</scope>
    <source>
        <strain evidence="4">J235TASD1</strain>
    </source>
</reference>
<gene>
    <name evidence="3" type="ORF">Micbo1qcDRAFT_158802</name>
</gene>
<keyword evidence="2" id="KW-0812">Transmembrane</keyword>
<evidence type="ECO:0000313" key="3">
    <source>
        <dbReference type="EMBL" id="KXJ93897.1"/>
    </source>
</evidence>
<keyword evidence="4" id="KW-1185">Reference proteome</keyword>
<feature type="transmembrane region" description="Helical" evidence="2">
    <location>
        <begin position="12"/>
        <end position="31"/>
    </location>
</feature>
<feature type="compositionally biased region" description="Basic and acidic residues" evidence="1">
    <location>
        <begin position="135"/>
        <end position="146"/>
    </location>
</feature>
<dbReference type="InParanoid" id="A0A136J9P4"/>
<sequence length="179" mass="19922">MMLTHSQVSVVLSSGVVIMFTGALFMSGYVLQQRTLNKLRTAVIQQMQPRPSPKIYLPDKFKKQNALQFDDNGFLADNIEGGAGDHDASGSSSSSSSDDADAIYVEIRPTEPDAKDQPPPQQQQDQQASSPVEDGPVKEIDPDVVEKPMSSAERRKKIKDEIRRLAQSGEPVYYQRRLW</sequence>
<evidence type="ECO:0000313" key="4">
    <source>
        <dbReference type="Proteomes" id="UP000070501"/>
    </source>
</evidence>
<organism evidence="3 4">
    <name type="scientific">Microdochium bolleyi</name>
    <dbReference type="NCBI Taxonomy" id="196109"/>
    <lineage>
        <taxon>Eukaryota</taxon>
        <taxon>Fungi</taxon>
        <taxon>Dikarya</taxon>
        <taxon>Ascomycota</taxon>
        <taxon>Pezizomycotina</taxon>
        <taxon>Sordariomycetes</taxon>
        <taxon>Xylariomycetidae</taxon>
        <taxon>Xylariales</taxon>
        <taxon>Microdochiaceae</taxon>
        <taxon>Microdochium</taxon>
    </lineage>
</organism>
<protein>
    <submittedName>
        <fullName evidence="3">Uncharacterized protein</fullName>
    </submittedName>
</protein>
<dbReference type="EMBL" id="KQ964247">
    <property type="protein sequence ID" value="KXJ93897.1"/>
    <property type="molecule type" value="Genomic_DNA"/>
</dbReference>
<keyword evidence="2" id="KW-1133">Transmembrane helix</keyword>